<dbReference type="SUPFAM" id="SSF69593">
    <property type="entry name" value="Glycerol-3-phosphate (1)-acyltransferase"/>
    <property type="match status" value="1"/>
</dbReference>
<evidence type="ECO:0000313" key="5">
    <source>
        <dbReference type="EMBL" id="ACC98100.1"/>
    </source>
</evidence>
<keyword evidence="6" id="KW-1185">Reference proteome</keyword>
<gene>
    <name evidence="5" type="ordered locus">Emin_0545</name>
</gene>
<dbReference type="Proteomes" id="UP000001029">
    <property type="component" value="Chromosome"/>
</dbReference>
<proteinExistence type="predicted"/>
<reference evidence="5 6" key="1">
    <citation type="journal article" date="2009" name="Appl. Environ. Microbiol.">
        <title>Genomic analysis of 'Elusimicrobium minutum,' the first cultivated representative of the phylum 'Elusimicrobia' (formerly termite group 1).</title>
        <authorList>
            <person name="Herlemann D.P.R."/>
            <person name="Geissinger O."/>
            <person name="Ikeda-Ohtsubo W."/>
            <person name="Kunin V."/>
            <person name="Sun H."/>
            <person name="Lapidus A."/>
            <person name="Hugenholtz P."/>
            <person name="Brune A."/>
        </authorList>
    </citation>
    <scope>NUCLEOTIDE SEQUENCE [LARGE SCALE GENOMIC DNA]</scope>
    <source>
        <strain evidence="5 6">Pei191</strain>
    </source>
</reference>
<comment type="pathway">
    <text evidence="1">Lipid metabolism.</text>
</comment>
<dbReference type="EMBL" id="CP001055">
    <property type="protein sequence ID" value="ACC98100.1"/>
    <property type="molecule type" value="Genomic_DNA"/>
</dbReference>
<feature type="domain" description="Phospholipid/glycerol acyltransferase" evidence="4">
    <location>
        <begin position="34"/>
        <end position="149"/>
    </location>
</feature>
<keyword evidence="3 5" id="KW-0012">Acyltransferase</keyword>
<name>B2KCH9_ELUMP</name>
<dbReference type="STRING" id="445932.Emin_0545"/>
<dbReference type="GO" id="GO:0006654">
    <property type="term" value="P:phosphatidic acid biosynthetic process"/>
    <property type="evidence" value="ECO:0007669"/>
    <property type="project" value="TreeGrafter"/>
</dbReference>
<dbReference type="PANTHER" id="PTHR10434:SF11">
    <property type="entry name" value="1-ACYL-SN-GLYCEROL-3-PHOSPHATE ACYLTRANSFERASE"/>
    <property type="match status" value="1"/>
</dbReference>
<evidence type="ECO:0000256" key="1">
    <source>
        <dbReference type="ARBA" id="ARBA00005189"/>
    </source>
</evidence>
<dbReference type="OrthoDB" id="9803035at2"/>
<accession>B2KCH9</accession>
<sequence length="195" mass="22197">MLLNLIKFTFRWFLIIFYNAKVEGLENIPKTGRLIIVSNHRSNVDPPLLGGFAGLVRDSRYVIKKQLMSLPLLGRLFKSYGFIPVDRQAGKDMGAFKAIMSSLKKEESVVIFPEGTRSKTGKPLKPKAGVSFVAHKTNSPVLICRVFNTFGFPWVRNLRVVYSHTIKFEEVEGVDLKVQYQQFADKIMSEIEKVK</sequence>
<organism evidence="5 6">
    <name type="scientific">Elusimicrobium minutum (strain Pei191)</name>
    <dbReference type="NCBI Taxonomy" id="445932"/>
    <lineage>
        <taxon>Bacteria</taxon>
        <taxon>Pseudomonadati</taxon>
        <taxon>Elusimicrobiota</taxon>
        <taxon>Elusimicrobia</taxon>
        <taxon>Elusimicrobiales</taxon>
        <taxon>Elusimicrobiaceae</taxon>
        <taxon>Elusimicrobium</taxon>
    </lineage>
</organism>
<dbReference type="SMART" id="SM00563">
    <property type="entry name" value="PlsC"/>
    <property type="match status" value="1"/>
</dbReference>
<dbReference type="AlphaFoldDB" id="B2KCH9"/>
<dbReference type="RefSeq" id="WP_012414715.1">
    <property type="nucleotide sequence ID" value="NC_010644.1"/>
</dbReference>
<dbReference type="KEGG" id="emi:Emin_0545"/>
<dbReference type="InterPro" id="IPR002123">
    <property type="entry name" value="Plipid/glycerol_acylTrfase"/>
</dbReference>
<dbReference type="CDD" id="cd07989">
    <property type="entry name" value="LPLAT_AGPAT-like"/>
    <property type="match status" value="1"/>
</dbReference>
<dbReference type="Pfam" id="PF01553">
    <property type="entry name" value="Acyltransferase"/>
    <property type="match status" value="1"/>
</dbReference>
<dbReference type="GO" id="GO:0003841">
    <property type="term" value="F:1-acylglycerol-3-phosphate O-acyltransferase activity"/>
    <property type="evidence" value="ECO:0007669"/>
    <property type="project" value="TreeGrafter"/>
</dbReference>
<protein>
    <submittedName>
        <fullName evidence="5">1-Acyl-sn-glycerol-3-phosphate acyltransferase</fullName>
    </submittedName>
</protein>
<evidence type="ECO:0000313" key="6">
    <source>
        <dbReference type="Proteomes" id="UP000001029"/>
    </source>
</evidence>
<dbReference type="HOGENOM" id="CLU_027938_4_5_0"/>
<evidence type="ECO:0000259" key="4">
    <source>
        <dbReference type="SMART" id="SM00563"/>
    </source>
</evidence>
<evidence type="ECO:0000256" key="2">
    <source>
        <dbReference type="ARBA" id="ARBA00022679"/>
    </source>
</evidence>
<keyword evidence="2 5" id="KW-0808">Transferase</keyword>
<evidence type="ECO:0000256" key="3">
    <source>
        <dbReference type="ARBA" id="ARBA00023315"/>
    </source>
</evidence>
<dbReference type="PANTHER" id="PTHR10434">
    <property type="entry name" value="1-ACYL-SN-GLYCEROL-3-PHOSPHATE ACYLTRANSFERASE"/>
    <property type="match status" value="1"/>
</dbReference>